<feature type="domain" description="SXP/RAL-2 family protein Ani s 5-like cation-binding" evidence="2">
    <location>
        <begin position="37"/>
        <end position="138"/>
    </location>
</feature>
<reference evidence="4" key="2">
    <citation type="submission" date="2020-10" db="UniProtKB">
        <authorList>
            <consortium name="WormBaseParasite"/>
        </authorList>
    </citation>
    <scope>IDENTIFICATION</scope>
</reference>
<dbReference type="AlphaFoldDB" id="A0A7E4W4I3"/>
<organism evidence="3 4">
    <name type="scientific">Panagrellus redivivus</name>
    <name type="common">Microworm</name>
    <dbReference type="NCBI Taxonomy" id="6233"/>
    <lineage>
        <taxon>Eukaryota</taxon>
        <taxon>Metazoa</taxon>
        <taxon>Ecdysozoa</taxon>
        <taxon>Nematoda</taxon>
        <taxon>Chromadorea</taxon>
        <taxon>Rhabditida</taxon>
        <taxon>Tylenchina</taxon>
        <taxon>Panagrolaimomorpha</taxon>
        <taxon>Panagrolaimoidea</taxon>
        <taxon>Panagrolaimidae</taxon>
        <taxon>Panagrellus</taxon>
    </lineage>
</organism>
<keyword evidence="3" id="KW-1185">Reference proteome</keyword>
<evidence type="ECO:0000256" key="1">
    <source>
        <dbReference type="SAM" id="SignalP"/>
    </source>
</evidence>
<dbReference type="InterPro" id="IPR003677">
    <property type="entry name" value="ANIS5_cation-bd"/>
</dbReference>
<evidence type="ECO:0000313" key="4">
    <source>
        <dbReference type="WBParaSite" id="Pan_g6942.t1"/>
    </source>
</evidence>
<proteinExistence type="predicted"/>
<protein>
    <submittedName>
        <fullName evidence="4">ANIS5_cation-bd domain-containing protein</fullName>
    </submittedName>
</protein>
<dbReference type="WBParaSite" id="Pan_g6942.t1">
    <property type="protein sequence ID" value="Pan_g6942.t1"/>
    <property type="gene ID" value="Pan_g6942"/>
</dbReference>
<dbReference type="InterPro" id="IPR052823">
    <property type="entry name" value="SXP/RAL-2_related"/>
</dbReference>
<dbReference type="PANTHER" id="PTHR21593:SF36">
    <property type="entry name" value="DUF148 DOMAIN-CONTAINING PROTEIN-RELATED"/>
    <property type="match status" value="1"/>
</dbReference>
<sequence>MKVVFALAVVVVAAVMAQEAPQTPPFLEGASPAVVSEFNTLLAGAHGQTDAQLEGKVDAWVSKQSKDIQDKFAVFKVEYKKQQAAAEAAHAQAISKFSPEAKAADARLSEVANKHTLTVKEKGEQIEAIMASLPEKVRNEIQKAMSGQ</sequence>
<evidence type="ECO:0000259" key="2">
    <source>
        <dbReference type="Pfam" id="PF02520"/>
    </source>
</evidence>
<name>A0A7E4W4I3_PANRE</name>
<dbReference type="PANTHER" id="PTHR21593">
    <property type="entry name" value="PRION-LIKE- Q/N-RICH -DOMAIN-BEARING PROTEIN PROTEIN"/>
    <property type="match status" value="1"/>
</dbReference>
<dbReference type="Proteomes" id="UP000492821">
    <property type="component" value="Unassembled WGS sequence"/>
</dbReference>
<accession>A0A7E4W4I3</accession>
<dbReference type="Pfam" id="PF02520">
    <property type="entry name" value="ANIS5_cation-bd"/>
    <property type="match status" value="1"/>
</dbReference>
<reference evidence="3" key="1">
    <citation type="journal article" date="2013" name="Genetics">
        <title>The draft genome and transcriptome of Panagrellus redivivus are shaped by the harsh demands of a free-living lifestyle.</title>
        <authorList>
            <person name="Srinivasan J."/>
            <person name="Dillman A.R."/>
            <person name="Macchietto M.G."/>
            <person name="Heikkinen L."/>
            <person name="Lakso M."/>
            <person name="Fracchia K.M."/>
            <person name="Antoshechkin I."/>
            <person name="Mortazavi A."/>
            <person name="Wong G."/>
            <person name="Sternberg P.W."/>
        </authorList>
    </citation>
    <scope>NUCLEOTIDE SEQUENCE [LARGE SCALE GENOMIC DNA]</scope>
    <source>
        <strain evidence="3">MT8872</strain>
    </source>
</reference>
<keyword evidence="1" id="KW-0732">Signal</keyword>
<feature type="signal peptide" evidence="1">
    <location>
        <begin position="1"/>
        <end position="17"/>
    </location>
</feature>
<feature type="chain" id="PRO_5028858287" evidence="1">
    <location>
        <begin position="18"/>
        <end position="148"/>
    </location>
</feature>
<evidence type="ECO:0000313" key="3">
    <source>
        <dbReference type="Proteomes" id="UP000492821"/>
    </source>
</evidence>